<dbReference type="InterPro" id="IPR005119">
    <property type="entry name" value="LysR_subst-bd"/>
</dbReference>
<name>M3C479_STRM1</name>
<dbReference type="Gene3D" id="1.10.10.10">
    <property type="entry name" value="Winged helix-like DNA-binding domain superfamily/Winged helix DNA-binding domain"/>
    <property type="match status" value="1"/>
</dbReference>
<reference evidence="6 7" key="1">
    <citation type="journal article" date="2013" name="Genome Announc.">
        <title>Whole-Genome Shotgun Assembly and Analysis of the Genome of Streptomyces mobaraensis DSM 40847, a Strain for Industrial Production of Microbial Transglutaminase.</title>
        <authorList>
            <person name="Yang H."/>
            <person name="He T."/>
            <person name="Wu W."/>
            <person name="Zhu W."/>
            <person name="Lu B."/>
            <person name="Sun W."/>
        </authorList>
    </citation>
    <scope>NUCLEOTIDE SEQUENCE [LARGE SCALE GENOMIC DNA]</scope>
    <source>
        <strain evidence="6 7">DSM 40847</strain>
    </source>
</reference>
<dbReference type="GO" id="GO:0032993">
    <property type="term" value="C:protein-DNA complex"/>
    <property type="evidence" value="ECO:0007669"/>
    <property type="project" value="TreeGrafter"/>
</dbReference>
<dbReference type="EMBL" id="AORZ01000067">
    <property type="protein sequence ID" value="EME98761.1"/>
    <property type="molecule type" value="Genomic_DNA"/>
</dbReference>
<evidence type="ECO:0000256" key="2">
    <source>
        <dbReference type="ARBA" id="ARBA00023015"/>
    </source>
</evidence>
<dbReference type="PANTHER" id="PTHR30346">
    <property type="entry name" value="TRANSCRIPTIONAL DUAL REGULATOR HCAR-RELATED"/>
    <property type="match status" value="1"/>
</dbReference>
<evidence type="ECO:0000256" key="1">
    <source>
        <dbReference type="ARBA" id="ARBA00009437"/>
    </source>
</evidence>
<keyword evidence="4" id="KW-0804">Transcription</keyword>
<dbReference type="Pfam" id="PF00126">
    <property type="entry name" value="HTH_1"/>
    <property type="match status" value="1"/>
</dbReference>
<keyword evidence="2" id="KW-0805">Transcription regulation</keyword>
<dbReference type="SUPFAM" id="SSF46785">
    <property type="entry name" value="Winged helix' DNA-binding domain"/>
    <property type="match status" value="1"/>
</dbReference>
<dbReference type="STRING" id="1223523.H340_19903"/>
<proteinExistence type="inferred from homology"/>
<dbReference type="PRINTS" id="PR00039">
    <property type="entry name" value="HTHLYSR"/>
</dbReference>
<gene>
    <name evidence="6" type="ORF">H340_19903</name>
</gene>
<dbReference type="PROSITE" id="PS50931">
    <property type="entry name" value="HTH_LYSR"/>
    <property type="match status" value="1"/>
</dbReference>
<evidence type="ECO:0000256" key="3">
    <source>
        <dbReference type="ARBA" id="ARBA00023125"/>
    </source>
</evidence>
<feature type="domain" description="HTH lysR-type" evidence="5">
    <location>
        <begin position="3"/>
        <end position="58"/>
    </location>
</feature>
<evidence type="ECO:0000256" key="4">
    <source>
        <dbReference type="ARBA" id="ARBA00023163"/>
    </source>
</evidence>
<organism evidence="6 7">
    <name type="scientific">Streptomyces mobaraensis (strain ATCC 29032 / DSM 40847 / JCM 4168 / NBRC 13819 / NCIMB 11159 / IPCR 16-22)</name>
    <dbReference type="NCBI Taxonomy" id="1223523"/>
    <lineage>
        <taxon>Bacteria</taxon>
        <taxon>Bacillati</taxon>
        <taxon>Actinomycetota</taxon>
        <taxon>Actinomycetes</taxon>
        <taxon>Kitasatosporales</taxon>
        <taxon>Streptomycetaceae</taxon>
        <taxon>Streptomyces</taxon>
    </lineage>
</organism>
<evidence type="ECO:0000313" key="6">
    <source>
        <dbReference type="EMBL" id="EME98761.1"/>
    </source>
</evidence>
<dbReference type="Pfam" id="PF03466">
    <property type="entry name" value="LysR_substrate"/>
    <property type="match status" value="1"/>
</dbReference>
<dbReference type="SUPFAM" id="SSF53850">
    <property type="entry name" value="Periplasmic binding protein-like II"/>
    <property type="match status" value="1"/>
</dbReference>
<accession>M3C479</accession>
<dbReference type="Gene3D" id="3.40.190.10">
    <property type="entry name" value="Periplasmic binding protein-like II"/>
    <property type="match status" value="2"/>
</dbReference>
<protein>
    <submittedName>
        <fullName evidence="6">LysR family transcriptional regulator</fullName>
    </submittedName>
</protein>
<dbReference type="FunFam" id="1.10.10.10:FF:000001">
    <property type="entry name" value="LysR family transcriptional regulator"/>
    <property type="match status" value="1"/>
</dbReference>
<dbReference type="PATRIC" id="fig|1223523.3.peg.4055"/>
<dbReference type="InterPro" id="IPR000847">
    <property type="entry name" value="LysR_HTH_N"/>
</dbReference>
<dbReference type="AlphaFoldDB" id="M3C479"/>
<dbReference type="InterPro" id="IPR036390">
    <property type="entry name" value="WH_DNA-bd_sf"/>
</dbReference>
<comment type="similarity">
    <text evidence="1">Belongs to the LysR transcriptional regulatory family.</text>
</comment>
<dbReference type="GO" id="GO:0003677">
    <property type="term" value="F:DNA binding"/>
    <property type="evidence" value="ECO:0007669"/>
    <property type="project" value="UniProtKB-KW"/>
</dbReference>
<evidence type="ECO:0000259" key="5">
    <source>
        <dbReference type="PROSITE" id="PS50931"/>
    </source>
</evidence>
<dbReference type="PANTHER" id="PTHR30346:SF29">
    <property type="entry name" value="LYSR SUBSTRATE-BINDING"/>
    <property type="match status" value="1"/>
</dbReference>
<dbReference type="InterPro" id="IPR036388">
    <property type="entry name" value="WH-like_DNA-bd_sf"/>
</dbReference>
<evidence type="ECO:0000313" key="7">
    <source>
        <dbReference type="Proteomes" id="UP000011740"/>
    </source>
</evidence>
<dbReference type="GO" id="GO:0003700">
    <property type="term" value="F:DNA-binding transcription factor activity"/>
    <property type="evidence" value="ECO:0007669"/>
    <property type="project" value="InterPro"/>
</dbReference>
<sequence length="301" mass="31155">MRMDPHLLRTFVTVARRGSFSAAAVELGYTQSAVSQHIAALEADLSAVLLRRRPVAPTEAGRLLLDHAGPLLLRLDAARADIARLVAEPTGRLTLGVTPLALTPHVADRLAALRAAHPRWEVTIRVLDRDAVPAAVSAGTLDAGLTDGMTAPSDPLRLPETGPLTSTVVAERPLHVTLPAGHPLARRTGLRLPDLADAFWLDAPATAVPLPHLRTACAPGTFRARLRYEGTDVHGLAALIAAGEGLALLPALDGLAGVAQVPVTAPRLVHRVELLTGGVTTGPAAALREALAGPEGGGAAS</sequence>
<dbReference type="eggNOG" id="COG0583">
    <property type="taxonomic scope" value="Bacteria"/>
</dbReference>
<comment type="caution">
    <text evidence="6">The sequence shown here is derived from an EMBL/GenBank/DDBJ whole genome shotgun (WGS) entry which is preliminary data.</text>
</comment>
<dbReference type="Proteomes" id="UP000011740">
    <property type="component" value="Unassembled WGS sequence"/>
</dbReference>
<keyword evidence="3" id="KW-0238">DNA-binding</keyword>